<dbReference type="GO" id="GO:0005737">
    <property type="term" value="C:cytoplasm"/>
    <property type="evidence" value="ECO:0007669"/>
    <property type="project" value="TreeGrafter"/>
</dbReference>
<dbReference type="eggNOG" id="COG2379">
    <property type="taxonomic scope" value="Bacteria"/>
</dbReference>
<keyword evidence="3" id="KW-0418">Kinase</keyword>
<keyword evidence="2" id="KW-0547">Nucleotide-binding</keyword>
<evidence type="ECO:0000256" key="1">
    <source>
        <dbReference type="ARBA" id="ARBA00022679"/>
    </source>
</evidence>
<dbReference type="KEGG" id="mpt:Mpe_A0976"/>
<evidence type="ECO:0000313" key="7">
    <source>
        <dbReference type="EMBL" id="ABM93938.1"/>
    </source>
</evidence>
<dbReference type="STRING" id="420662.Mpe_A0976"/>
<keyword evidence="1" id="KW-0808">Transferase</keyword>
<gene>
    <name evidence="7" type="ordered locus">Mpe_A0976</name>
</gene>
<dbReference type="EC" id="1.1.1.81" evidence="7"/>
<evidence type="ECO:0000259" key="6">
    <source>
        <dbReference type="Pfam" id="PF13660"/>
    </source>
</evidence>
<accession>A2SEE9</accession>
<keyword evidence="4" id="KW-0067">ATP-binding</keyword>
<dbReference type="Proteomes" id="UP000000366">
    <property type="component" value="Chromosome"/>
</dbReference>
<organism evidence="7 8">
    <name type="scientific">Methylibium petroleiphilum (strain ATCC BAA-1232 / LMG 22953 / PM1)</name>
    <dbReference type="NCBI Taxonomy" id="420662"/>
    <lineage>
        <taxon>Bacteria</taxon>
        <taxon>Pseudomonadati</taxon>
        <taxon>Pseudomonadota</taxon>
        <taxon>Betaproteobacteria</taxon>
        <taxon>Burkholderiales</taxon>
        <taxon>Sphaerotilaceae</taxon>
        <taxon>Methylibium</taxon>
    </lineage>
</organism>
<dbReference type="Pfam" id="PF05161">
    <property type="entry name" value="MOFRL"/>
    <property type="match status" value="1"/>
</dbReference>
<dbReference type="InterPro" id="IPR038614">
    <property type="entry name" value="GK_N_sf"/>
</dbReference>
<dbReference type="Gene3D" id="3.40.1480.10">
    <property type="entry name" value="MOFRL domain"/>
    <property type="match status" value="1"/>
</dbReference>
<dbReference type="FunFam" id="3.40.1480.10:FF:000002">
    <property type="entry name" value="Glycerate kinase"/>
    <property type="match status" value="1"/>
</dbReference>
<keyword evidence="8" id="KW-1185">Reference proteome</keyword>
<dbReference type="InterPro" id="IPR025286">
    <property type="entry name" value="MOFRL_assoc_dom"/>
</dbReference>
<keyword evidence="7" id="KW-0560">Oxidoreductase</keyword>
<dbReference type="GO" id="GO:0005524">
    <property type="term" value="F:ATP binding"/>
    <property type="evidence" value="ECO:0007669"/>
    <property type="project" value="UniProtKB-KW"/>
</dbReference>
<dbReference type="GO" id="GO:0008887">
    <property type="term" value="F:glycerate kinase activity"/>
    <property type="evidence" value="ECO:0007669"/>
    <property type="project" value="InterPro"/>
</dbReference>
<evidence type="ECO:0000256" key="2">
    <source>
        <dbReference type="ARBA" id="ARBA00022741"/>
    </source>
</evidence>
<dbReference type="FunFam" id="3.40.50.10180:FF:000001">
    <property type="entry name" value="Glycerate kinase"/>
    <property type="match status" value="1"/>
</dbReference>
<dbReference type="InterPro" id="IPR007835">
    <property type="entry name" value="MOFRL"/>
</dbReference>
<reference evidence="7 8" key="1">
    <citation type="journal article" date="2007" name="J. Bacteriol.">
        <title>Whole-genome analysis of the methyl tert-butyl ether-degrading beta-proteobacterium Methylibium petroleiphilum PM1.</title>
        <authorList>
            <person name="Kane S.R."/>
            <person name="Chakicherla A.Y."/>
            <person name="Chain P.S.G."/>
            <person name="Schmidt R."/>
            <person name="Shin M.W."/>
            <person name="Legler T.C."/>
            <person name="Scow K.M."/>
            <person name="Larimer F.W."/>
            <person name="Lucas S.M."/>
            <person name="Richardson P.M."/>
            <person name="Hristova K.R."/>
        </authorList>
    </citation>
    <scope>NUCLEOTIDE SEQUENCE [LARGE SCALE GENOMIC DNA]</scope>
    <source>
        <strain evidence="8">ATCC BAA-1232 / LMG 22953 / PM1</strain>
    </source>
</reference>
<protein>
    <submittedName>
        <fullName evidence="7">Hydroxypyruvate reductase</fullName>
        <ecNumber evidence="7">1.1.1.81</ecNumber>
    </submittedName>
</protein>
<sequence length="429" mass="44298">MTAATAIDRRPLLRALFDAAVAAAQPALCLPAHLPEKPTGRTFVIGAGKASAAMARVLEQHWDGPLQGLVVTRYGYAVPCERIEIVEAAHPVPDAAGLRAAERIRALVSDLRADDLVIALISGGGSSLLVAPGPGLTLADKQAVNTALLESGATISEMNCVRRHLSSLKGGRLAAACHPARLVSLLISDVPGDNPIDIASGPTVADPTTCADALAIVQRYRIALPPAVRALLESGDGETVKPHDPRLARSETRIITAPQIALEAAARIARDAGLTPYILGDSLEGEAREVGKTIAGIARQVVLHGQPFRPPCVLLSGGETTVTLKGRGRGGRNVEFLLSLAIALDGLPGVHAIAGDTDGVDGVEEIAGACAAPDTLVRAWALGLRPRASLDDNDGHGFFQALGDSIVTGPTLTNVNDFRAVLIEGPAGA</sequence>
<dbReference type="InterPro" id="IPR037035">
    <property type="entry name" value="GK-like_C_sf"/>
</dbReference>
<dbReference type="HOGENOM" id="CLU_032279_1_1_4"/>
<dbReference type="Pfam" id="PF13660">
    <property type="entry name" value="DUF4147"/>
    <property type="match status" value="1"/>
</dbReference>
<keyword evidence="7" id="KW-0670">Pyruvate</keyword>
<feature type="domain" description="MOFRL-associated" evidence="6">
    <location>
        <begin position="13"/>
        <end position="233"/>
    </location>
</feature>
<feature type="domain" description="MOFRL" evidence="5">
    <location>
        <begin position="312"/>
        <end position="417"/>
    </location>
</feature>
<evidence type="ECO:0000259" key="5">
    <source>
        <dbReference type="Pfam" id="PF05161"/>
    </source>
</evidence>
<dbReference type="RefSeq" id="WP_011828576.1">
    <property type="nucleotide sequence ID" value="NC_008825.1"/>
</dbReference>
<dbReference type="GO" id="GO:0016618">
    <property type="term" value="F:hydroxypyruvate reductase [NAD(P)H] activity"/>
    <property type="evidence" value="ECO:0007669"/>
    <property type="project" value="UniProtKB-EC"/>
</dbReference>
<name>A2SEE9_METPP</name>
<dbReference type="AlphaFoldDB" id="A2SEE9"/>
<dbReference type="SUPFAM" id="SSF82544">
    <property type="entry name" value="GckA/TtuD-like"/>
    <property type="match status" value="1"/>
</dbReference>
<evidence type="ECO:0000256" key="3">
    <source>
        <dbReference type="ARBA" id="ARBA00022777"/>
    </source>
</evidence>
<proteinExistence type="predicted"/>
<evidence type="ECO:0000313" key="8">
    <source>
        <dbReference type="Proteomes" id="UP000000366"/>
    </source>
</evidence>
<dbReference type="Gene3D" id="3.40.50.10180">
    <property type="entry name" value="Glycerate kinase, MOFRL-like N-terminal domain"/>
    <property type="match status" value="1"/>
</dbReference>
<evidence type="ECO:0000256" key="4">
    <source>
        <dbReference type="ARBA" id="ARBA00022840"/>
    </source>
</evidence>
<dbReference type="PANTHER" id="PTHR12227">
    <property type="entry name" value="GLYCERATE KINASE"/>
    <property type="match status" value="1"/>
</dbReference>
<dbReference type="InterPro" id="IPR039760">
    <property type="entry name" value="MOFRL_protein"/>
</dbReference>
<dbReference type="EMBL" id="CP000555">
    <property type="protein sequence ID" value="ABM93938.1"/>
    <property type="molecule type" value="Genomic_DNA"/>
</dbReference>
<dbReference type="PANTHER" id="PTHR12227:SF0">
    <property type="entry name" value="GLYCERATE KINASE"/>
    <property type="match status" value="1"/>
</dbReference>